<dbReference type="OrthoDB" id="9794326at2"/>
<proteinExistence type="predicted"/>
<dbReference type="EMBL" id="RBIN01000006">
    <property type="protein sequence ID" value="RKR02628.1"/>
    <property type="molecule type" value="Genomic_DNA"/>
</dbReference>
<organism evidence="1 2">
    <name type="scientific">Kushneria sinocarnis</name>
    <dbReference type="NCBI Taxonomy" id="595502"/>
    <lineage>
        <taxon>Bacteria</taxon>
        <taxon>Pseudomonadati</taxon>
        <taxon>Pseudomonadota</taxon>
        <taxon>Gammaproteobacteria</taxon>
        <taxon>Oceanospirillales</taxon>
        <taxon>Halomonadaceae</taxon>
        <taxon>Kushneria</taxon>
    </lineage>
</organism>
<evidence type="ECO:0000313" key="2">
    <source>
        <dbReference type="Proteomes" id="UP000281975"/>
    </source>
</evidence>
<comment type="caution">
    <text evidence="1">The sequence shown here is derived from an EMBL/GenBank/DDBJ whole genome shotgun (WGS) entry which is preliminary data.</text>
</comment>
<dbReference type="AlphaFoldDB" id="A0A420WVN7"/>
<reference evidence="1 2" key="1">
    <citation type="submission" date="2018-10" db="EMBL/GenBank/DDBJ databases">
        <title>Genomic Encyclopedia of Type Strains, Phase IV (KMG-IV): sequencing the most valuable type-strain genomes for metagenomic binning, comparative biology and taxonomic classification.</title>
        <authorList>
            <person name="Goeker M."/>
        </authorList>
    </citation>
    <scope>NUCLEOTIDE SEQUENCE [LARGE SCALE GENOMIC DNA]</scope>
    <source>
        <strain evidence="1 2">DSM 23229</strain>
    </source>
</reference>
<dbReference type="RefSeq" id="WP_121173259.1">
    <property type="nucleotide sequence ID" value="NZ_RBIN01000006.1"/>
</dbReference>
<evidence type="ECO:0000313" key="1">
    <source>
        <dbReference type="EMBL" id="RKR02628.1"/>
    </source>
</evidence>
<dbReference type="Proteomes" id="UP000281975">
    <property type="component" value="Unassembled WGS sequence"/>
</dbReference>
<gene>
    <name evidence="1" type="ORF">C7446_2346</name>
</gene>
<keyword evidence="2" id="KW-1185">Reference proteome</keyword>
<protein>
    <submittedName>
        <fullName evidence="1">Uncharacterized protein</fullName>
    </submittedName>
</protein>
<name>A0A420WVN7_9GAMM</name>
<sequence>MNIDHQTAARGAQLARMLIDSSHMTVIDATGFHRQAETALQCFNEVERRHAHQLISAASYALEARAGITPDGMRLGEASCLMARRQLRQQDDA</sequence>
<accession>A0A420WVN7</accession>